<evidence type="ECO:0000259" key="2">
    <source>
        <dbReference type="Pfam" id="PF07859"/>
    </source>
</evidence>
<dbReference type="EMBL" id="FTNT01000001">
    <property type="protein sequence ID" value="SIR62614.1"/>
    <property type="molecule type" value="Genomic_DNA"/>
</dbReference>
<dbReference type="Proteomes" id="UP000186218">
    <property type="component" value="Unassembled WGS sequence"/>
</dbReference>
<dbReference type="InterPro" id="IPR013094">
    <property type="entry name" value="AB_hydrolase_3"/>
</dbReference>
<evidence type="ECO:0000256" key="1">
    <source>
        <dbReference type="ARBA" id="ARBA00022801"/>
    </source>
</evidence>
<evidence type="ECO:0000313" key="4">
    <source>
        <dbReference type="Proteomes" id="UP000186218"/>
    </source>
</evidence>
<dbReference type="Pfam" id="PF07859">
    <property type="entry name" value="Abhydrolase_3"/>
    <property type="match status" value="1"/>
</dbReference>
<keyword evidence="1" id="KW-0378">Hydrolase</keyword>
<dbReference type="InterPro" id="IPR029058">
    <property type="entry name" value="AB_hydrolase_fold"/>
</dbReference>
<dbReference type="Gene3D" id="3.40.50.1820">
    <property type="entry name" value="alpha/beta hydrolase"/>
    <property type="match status" value="1"/>
</dbReference>
<dbReference type="OrthoDB" id="3181909at2"/>
<name>A0A1N7CGQ9_9NOCA</name>
<dbReference type="RefSeq" id="WP_076475596.1">
    <property type="nucleotide sequence ID" value="NZ_FTNT01000001.1"/>
</dbReference>
<organism evidence="3 4">
    <name type="scientific">Williamsia sterculiae</name>
    <dbReference type="NCBI Taxonomy" id="1344003"/>
    <lineage>
        <taxon>Bacteria</taxon>
        <taxon>Bacillati</taxon>
        <taxon>Actinomycetota</taxon>
        <taxon>Actinomycetes</taxon>
        <taxon>Mycobacteriales</taxon>
        <taxon>Nocardiaceae</taxon>
        <taxon>Williamsia</taxon>
    </lineage>
</organism>
<dbReference type="PANTHER" id="PTHR48081">
    <property type="entry name" value="AB HYDROLASE SUPERFAMILY PROTEIN C4A8.06C"/>
    <property type="match status" value="1"/>
</dbReference>
<sequence length="316" mass="33186">MAHDPTGYRFDPDLATAAPSLAPLDPDDHGASRAAMTAMTRSLPTWTPRAPIAVDDLPIPGPDGPVAVRIYRPTVESGPRPGIVYLHWGGFVAGGLDVVDADGRRLADEVGAVVVSIDYRLAPEHRYPAAVEDAYAGLVWLAGSAEDLGVDRARIAVAGESAGGGLAAALTLLSRDRGGPSIAFQALGFPQLDDRADTVSATSFVDTPMWDRASLLASWRDYLGPGEPGGRDVEPYAAPARAVHLAGLPPAFVTACEFDPLRDEAINYAARLVRAGVGVDLQLYRGTFHASTAVADAEVSRRMLADRSAALVRGLS</sequence>
<proteinExistence type="predicted"/>
<dbReference type="PANTHER" id="PTHR48081:SF8">
    <property type="entry name" value="ALPHA_BETA HYDROLASE FOLD-3 DOMAIN-CONTAINING PROTEIN-RELATED"/>
    <property type="match status" value="1"/>
</dbReference>
<dbReference type="GO" id="GO:0016787">
    <property type="term" value="F:hydrolase activity"/>
    <property type="evidence" value="ECO:0007669"/>
    <property type="project" value="UniProtKB-KW"/>
</dbReference>
<evidence type="ECO:0000313" key="3">
    <source>
        <dbReference type="EMBL" id="SIR62614.1"/>
    </source>
</evidence>
<dbReference type="SUPFAM" id="SSF53474">
    <property type="entry name" value="alpha/beta-Hydrolases"/>
    <property type="match status" value="1"/>
</dbReference>
<dbReference type="STRING" id="1344003.SAMN05445060_0114"/>
<protein>
    <submittedName>
        <fullName evidence="3">Acetyl esterase/lipase</fullName>
    </submittedName>
</protein>
<dbReference type="InterPro" id="IPR050300">
    <property type="entry name" value="GDXG_lipolytic_enzyme"/>
</dbReference>
<reference evidence="3 4" key="1">
    <citation type="submission" date="2017-01" db="EMBL/GenBank/DDBJ databases">
        <authorList>
            <person name="Mah S.A."/>
            <person name="Swanson W.J."/>
            <person name="Moy G.W."/>
            <person name="Vacquier V.D."/>
        </authorList>
    </citation>
    <scope>NUCLEOTIDE SEQUENCE [LARGE SCALE GENOMIC DNA]</scope>
    <source>
        <strain evidence="3 4">CPCC 203464</strain>
    </source>
</reference>
<keyword evidence="4" id="KW-1185">Reference proteome</keyword>
<gene>
    <name evidence="3" type="ORF">SAMN05445060_0114</name>
</gene>
<accession>A0A1N7CGQ9</accession>
<feature type="domain" description="Alpha/beta hydrolase fold-3" evidence="2">
    <location>
        <begin position="83"/>
        <end position="290"/>
    </location>
</feature>
<dbReference type="AlphaFoldDB" id="A0A1N7CGQ9"/>